<dbReference type="RefSeq" id="WP_275119104.1">
    <property type="nucleotide sequence ID" value="NZ_JAOTPO010000009.1"/>
</dbReference>
<keyword evidence="1" id="KW-0175">Coiled coil</keyword>
<dbReference type="Proteomes" id="UP001148125">
    <property type="component" value="Unassembled WGS sequence"/>
</dbReference>
<protein>
    <submittedName>
        <fullName evidence="2">Uncharacterized protein</fullName>
    </submittedName>
</protein>
<feature type="coiled-coil region" evidence="1">
    <location>
        <begin position="43"/>
        <end position="80"/>
    </location>
</feature>
<accession>A0ABT5VIC3</accession>
<keyword evidence="3" id="KW-1185">Reference proteome</keyword>
<gene>
    <name evidence="2" type="ORF">N7Z68_14020</name>
</gene>
<dbReference type="EMBL" id="JAOTPO010000009">
    <property type="protein sequence ID" value="MDE5414492.1"/>
    <property type="molecule type" value="Genomic_DNA"/>
</dbReference>
<evidence type="ECO:0000313" key="3">
    <source>
        <dbReference type="Proteomes" id="UP001148125"/>
    </source>
</evidence>
<evidence type="ECO:0000256" key="1">
    <source>
        <dbReference type="SAM" id="Coils"/>
    </source>
</evidence>
<evidence type="ECO:0000313" key="2">
    <source>
        <dbReference type="EMBL" id="MDE5414492.1"/>
    </source>
</evidence>
<reference evidence="2" key="1">
    <citation type="submission" date="2024-05" db="EMBL/GenBank/DDBJ databases">
        <title>Alkalihalobacillus sp. strain MEB203 novel alkaliphilic bacterium from Lonar Lake, India.</title>
        <authorList>
            <person name="Joshi A."/>
            <person name="Thite S."/>
            <person name="Mengade P."/>
        </authorList>
    </citation>
    <scope>NUCLEOTIDE SEQUENCE</scope>
    <source>
        <strain evidence="2">MEB 203</strain>
    </source>
</reference>
<organism evidence="2 3">
    <name type="scientific">Alkalihalobacterium chitinilyticum</name>
    <dbReference type="NCBI Taxonomy" id="2980103"/>
    <lineage>
        <taxon>Bacteria</taxon>
        <taxon>Bacillati</taxon>
        <taxon>Bacillota</taxon>
        <taxon>Bacilli</taxon>
        <taxon>Bacillales</taxon>
        <taxon>Bacillaceae</taxon>
        <taxon>Alkalihalobacterium</taxon>
    </lineage>
</organism>
<comment type="caution">
    <text evidence="2">The sequence shown here is derived from an EMBL/GenBank/DDBJ whole genome shotgun (WGS) entry which is preliminary data.</text>
</comment>
<sequence>MEQEKETVEVEEKVTSLDLLWKQSLQELDAWNERASLREEALLRNTKRIIENMKRNQSNAKELLDQLVKEQREWEKTAREELLTSTTSLQYLFPIKSYEEINKVMDNFQSKTTELSKLQLRPFANGEHLDYYVKSVEQYIEFRKKSRIQFLDNLKSTLNIIHENQRGMINLFSKQLKNVLFPFNKYIERSSEVKS</sequence>
<proteinExistence type="predicted"/>
<name>A0ABT5VIC3_9BACI</name>